<keyword evidence="3 6" id="KW-0255">Endonuclease</keyword>
<evidence type="ECO:0000256" key="7">
    <source>
        <dbReference type="NCBIfam" id="TIGR00188"/>
    </source>
</evidence>
<dbReference type="PANTHER" id="PTHR33992:SF1">
    <property type="entry name" value="RIBONUCLEASE P PROTEIN COMPONENT"/>
    <property type="match status" value="1"/>
</dbReference>
<comment type="function">
    <text evidence="6">RNaseP catalyzes the removal of the 5'-leader sequence from pre-tRNA to produce the mature 5'-terminus. It can also cleave other RNA substrates such as 4.5S RNA. The protein component plays an auxiliary but essential role in vivo by binding to the 5'-leader sequence and broadening the substrate specificity of the ribozyme.</text>
</comment>
<evidence type="ECO:0000256" key="2">
    <source>
        <dbReference type="ARBA" id="ARBA00022722"/>
    </source>
</evidence>
<dbReference type="AlphaFoldDB" id="A0A369B6G2"/>
<dbReference type="Pfam" id="PF00825">
    <property type="entry name" value="Ribonuclease_P"/>
    <property type="match status" value="1"/>
</dbReference>
<dbReference type="HAMAP" id="MF_00227">
    <property type="entry name" value="RNase_P"/>
    <property type="match status" value="1"/>
</dbReference>
<evidence type="ECO:0000313" key="9">
    <source>
        <dbReference type="Proteomes" id="UP000253034"/>
    </source>
</evidence>
<evidence type="ECO:0000256" key="4">
    <source>
        <dbReference type="ARBA" id="ARBA00022801"/>
    </source>
</evidence>
<dbReference type="NCBIfam" id="TIGR00188">
    <property type="entry name" value="rnpA"/>
    <property type="match status" value="1"/>
</dbReference>
<evidence type="ECO:0000256" key="6">
    <source>
        <dbReference type="HAMAP-Rule" id="MF_00227"/>
    </source>
</evidence>
<gene>
    <name evidence="6" type="primary">rnpA</name>
    <name evidence="8" type="ORF">DFR58_112120</name>
</gene>
<dbReference type="Gene3D" id="3.30.230.10">
    <property type="match status" value="1"/>
</dbReference>
<evidence type="ECO:0000256" key="3">
    <source>
        <dbReference type="ARBA" id="ARBA00022759"/>
    </source>
</evidence>
<dbReference type="OrthoDB" id="9810867at2"/>
<dbReference type="RefSeq" id="WP_114298061.1">
    <property type="nucleotide sequence ID" value="NZ_QPJT01000012.1"/>
</dbReference>
<dbReference type="InterPro" id="IPR000100">
    <property type="entry name" value="RNase_P"/>
</dbReference>
<dbReference type="GO" id="GO:0042781">
    <property type="term" value="F:3'-tRNA processing endoribonuclease activity"/>
    <property type="evidence" value="ECO:0007669"/>
    <property type="project" value="TreeGrafter"/>
</dbReference>
<dbReference type="GO" id="GO:0001682">
    <property type="term" value="P:tRNA 5'-leader removal"/>
    <property type="evidence" value="ECO:0007669"/>
    <property type="project" value="UniProtKB-UniRule"/>
</dbReference>
<organism evidence="8 9">
    <name type="scientific">Anaerobacterium chartisolvens</name>
    <dbReference type="NCBI Taxonomy" id="1297424"/>
    <lineage>
        <taxon>Bacteria</taxon>
        <taxon>Bacillati</taxon>
        <taxon>Bacillota</taxon>
        <taxon>Clostridia</taxon>
        <taxon>Eubacteriales</taxon>
        <taxon>Oscillospiraceae</taxon>
        <taxon>Anaerobacterium</taxon>
    </lineage>
</organism>
<dbReference type="GO" id="GO:0000049">
    <property type="term" value="F:tRNA binding"/>
    <property type="evidence" value="ECO:0007669"/>
    <property type="project" value="UniProtKB-UniRule"/>
</dbReference>
<keyword evidence="9" id="KW-1185">Reference proteome</keyword>
<evidence type="ECO:0000256" key="5">
    <source>
        <dbReference type="ARBA" id="ARBA00022884"/>
    </source>
</evidence>
<comment type="similarity">
    <text evidence="6">Belongs to the RnpA family.</text>
</comment>
<keyword evidence="5 6" id="KW-0694">RNA-binding</keyword>
<dbReference type="PANTHER" id="PTHR33992">
    <property type="entry name" value="RIBONUCLEASE P PROTEIN COMPONENT"/>
    <property type="match status" value="1"/>
</dbReference>
<protein>
    <recommendedName>
        <fullName evidence="6 7">Ribonuclease P protein component</fullName>
        <shortName evidence="6">RNase P protein</shortName>
        <shortName evidence="6">RNaseP protein</shortName>
        <ecNumber evidence="6 7">3.1.26.5</ecNumber>
    </recommendedName>
    <alternativeName>
        <fullName evidence="6">Protein C5</fullName>
    </alternativeName>
</protein>
<accession>A0A369B6G2</accession>
<comment type="subunit">
    <text evidence="6">Consists of a catalytic RNA component (M1 or rnpB) and a protein subunit.</text>
</comment>
<dbReference type="EC" id="3.1.26.5" evidence="6 7"/>
<dbReference type="EMBL" id="QPJT01000012">
    <property type="protein sequence ID" value="RCX16136.1"/>
    <property type="molecule type" value="Genomic_DNA"/>
</dbReference>
<dbReference type="Proteomes" id="UP000253034">
    <property type="component" value="Unassembled WGS sequence"/>
</dbReference>
<comment type="catalytic activity">
    <reaction evidence="6">
        <text>Endonucleolytic cleavage of RNA, removing 5'-extranucleotides from tRNA precursor.</text>
        <dbReference type="EC" id="3.1.26.5"/>
    </reaction>
</comment>
<sequence length="121" mass="14750">MKRTVSITKNYEFLRIYKKGKFYVGKFIILYIFNNNTCMNRIGITTSKKVGKSVRRNRIRRLIRENYRAYEDYLKEGFDFVFVARNNEITPAFSDIKREMKFLFKRLGVFNQEKWECSRML</sequence>
<comment type="caution">
    <text evidence="8">The sequence shown here is derived from an EMBL/GenBank/DDBJ whole genome shotgun (WGS) entry which is preliminary data.</text>
</comment>
<reference evidence="8 9" key="1">
    <citation type="submission" date="2018-07" db="EMBL/GenBank/DDBJ databases">
        <title>Genomic Encyclopedia of Type Strains, Phase IV (KMG-IV): sequencing the most valuable type-strain genomes for metagenomic binning, comparative biology and taxonomic classification.</title>
        <authorList>
            <person name="Goeker M."/>
        </authorList>
    </citation>
    <scope>NUCLEOTIDE SEQUENCE [LARGE SCALE GENOMIC DNA]</scope>
    <source>
        <strain evidence="8 9">DSM 27016</strain>
    </source>
</reference>
<evidence type="ECO:0000256" key="1">
    <source>
        <dbReference type="ARBA" id="ARBA00022694"/>
    </source>
</evidence>
<dbReference type="GO" id="GO:0030677">
    <property type="term" value="C:ribonuclease P complex"/>
    <property type="evidence" value="ECO:0007669"/>
    <property type="project" value="TreeGrafter"/>
</dbReference>
<keyword evidence="2 6" id="KW-0540">Nuclease</keyword>
<keyword evidence="4 6" id="KW-0378">Hydrolase</keyword>
<dbReference type="InterPro" id="IPR020568">
    <property type="entry name" value="Ribosomal_Su5_D2-typ_SF"/>
</dbReference>
<name>A0A369B6G2_9FIRM</name>
<dbReference type="InterPro" id="IPR014721">
    <property type="entry name" value="Ribsml_uS5_D2-typ_fold_subgr"/>
</dbReference>
<evidence type="ECO:0000313" key="8">
    <source>
        <dbReference type="EMBL" id="RCX16136.1"/>
    </source>
</evidence>
<proteinExistence type="inferred from homology"/>
<dbReference type="GO" id="GO:0004526">
    <property type="term" value="F:ribonuclease P activity"/>
    <property type="evidence" value="ECO:0007669"/>
    <property type="project" value="UniProtKB-UniRule"/>
</dbReference>
<dbReference type="SUPFAM" id="SSF54211">
    <property type="entry name" value="Ribosomal protein S5 domain 2-like"/>
    <property type="match status" value="1"/>
</dbReference>
<keyword evidence="1 6" id="KW-0819">tRNA processing</keyword>